<proteinExistence type="predicted"/>
<name>A0ACB8SGD1_9AGAM</name>
<comment type="caution">
    <text evidence="1">The sequence shown here is derived from an EMBL/GenBank/DDBJ whole genome shotgun (WGS) entry which is preliminary data.</text>
</comment>
<gene>
    <name evidence="1" type="ORF">BV25DRAFT_1873065</name>
</gene>
<evidence type="ECO:0000313" key="1">
    <source>
        <dbReference type="EMBL" id="KAI0055614.1"/>
    </source>
</evidence>
<dbReference type="Proteomes" id="UP000814140">
    <property type="component" value="Unassembled WGS sequence"/>
</dbReference>
<accession>A0ACB8SGD1</accession>
<evidence type="ECO:0000313" key="2">
    <source>
        <dbReference type="Proteomes" id="UP000814140"/>
    </source>
</evidence>
<protein>
    <submittedName>
        <fullName evidence="1">Aldo/keto reductase</fullName>
    </submittedName>
</protein>
<sequence length="273" mass="29518">MAMPTVRLNDGNEIPAIAFGTGSALGGKDATEAVNRALQAGFAHIDTATIYRNEQTVGRAIRESRLDRAELFLTTKYGEGDIQTEIRISLEKLGVGYVDLYLIHLPWLVEKDFAGAWREFVKIKKNGLAKSIGVSNFTVEQLRTIIETGEIKPAVNQIRLHPCNYASQRALLEYSAAHGIVIEAYGSLYPITTAPGSPVARVLAEVAQRIGGTPAQVVFKWVLAKGAVVVTTTGKRARLDEYLAAPELPALLPEEVAAIDAAGAQMETLRFSG</sequence>
<organism evidence="1 2">
    <name type="scientific">Artomyces pyxidatus</name>
    <dbReference type="NCBI Taxonomy" id="48021"/>
    <lineage>
        <taxon>Eukaryota</taxon>
        <taxon>Fungi</taxon>
        <taxon>Dikarya</taxon>
        <taxon>Basidiomycota</taxon>
        <taxon>Agaricomycotina</taxon>
        <taxon>Agaricomycetes</taxon>
        <taxon>Russulales</taxon>
        <taxon>Auriscalpiaceae</taxon>
        <taxon>Artomyces</taxon>
    </lineage>
</organism>
<dbReference type="EMBL" id="MU277285">
    <property type="protein sequence ID" value="KAI0055614.1"/>
    <property type="molecule type" value="Genomic_DNA"/>
</dbReference>
<reference evidence="1" key="1">
    <citation type="submission" date="2021-03" db="EMBL/GenBank/DDBJ databases">
        <authorList>
            <consortium name="DOE Joint Genome Institute"/>
            <person name="Ahrendt S."/>
            <person name="Looney B.P."/>
            <person name="Miyauchi S."/>
            <person name="Morin E."/>
            <person name="Drula E."/>
            <person name="Courty P.E."/>
            <person name="Chicoki N."/>
            <person name="Fauchery L."/>
            <person name="Kohler A."/>
            <person name="Kuo A."/>
            <person name="Labutti K."/>
            <person name="Pangilinan J."/>
            <person name="Lipzen A."/>
            <person name="Riley R."/>
            <person name="Andreopoulos W."/>
            <person name="He G."/>
            <person name="Johnson J."/>
            <person name="Barry K.W."/>
            <person name="Grigoriev I.V."/>
            <person name="Nagy L."/>
            <person name="Hibbett D."/>
            <person name="Henrissat B."/>
            <person name="Matheny P.B."/>
            <person name="Labbe J."/>
            <person name="Martin F."/>
        </authorList>
    </citation>
    <scope>NUCLEOTIDE SEQUENCE</scope>
    <source>
        <strain evidence="1">HHB10654</strain>
    </source>
</reference>
<keyword evidence="2" id="KW-1185">Reference proteome</keyword>
<reference evidence="1" key="2">
    <citation type="journal article" date="2022" name="New Phytol.">
        <title>Evolutionary transition to the ectomycorrhizal habit in the genomes of a hyperdiverse lineage of mushroom-forming fungi.</title>
        <authorList>
            <person name="Looney B."/>
            <person name="Miyauchi S."/>
            <person name="Morin E."/>
            <person name="Drula E."/>
            <person name="Courty P.E."/>
            <person name="Kohler A."/>
            <person name="Kuo A."/>
            <person name="LaButti K."/>
            <person name="Pangilinan J."/>
            <person name="Lipzen A."/>
            <person name="Riley R."/>
            <person name="Andreopoulos W."/>
            <person name="He G."/>
            <person name="Johnson J."/>
            <person name="Nolan M."/>
            <person name="Tritt A."/>
            <person name="Barry K.W."/>
            <person name="Grigoriev I.V."/>
            <person name="Nagy L.G."/>
            <person name="Hibbett D."/>
            <person name="Henrissat B."/>
            <person name="Matheny P.B."/>
            <person name="Labbe J."/>
            <person name="Martin F.M."/>
        </authorList>
    </citation>
    <scope>NUCLEOTIDE SEQUENCE</scope>
    <source>
        <strain evidence="1">HHB10654</strain>
    </source>
</reference>